<organism evidence="2 3">
    <name type="scientific">Prunus dulcis</name>
    <name type="common">Almond</name>
    <name type="synonym">Amygdalus dulcis</name>
    <dbReference type="NCBI Taxonomy" id="3755"/>
    <lineage>
        <taxon>Eukaryota</taxon>
        <taxon>Viridiplantae</taxon>
        <taxon>Streptophyta</taxon>
        <taxon>Embryophyta</taxon>
        <taxon>Tracheophyta</taxon>
        <taxon>Spermatophyta</taxon>
        <taxon>Magnoliopsida</taxon>
        <taxon>eudicotyledons</taxon>
        <taxon>Gunneridae</taxon>
        <taxon>Pentapetalae</taxon>
        <taxon>rosids</taxon>
        <taxon>fabids</taxon>
        <taxon>Rosales</taxon>
        <taxon>Rosaceae</taxon>
        <taxon>Amygdaloideae</taxon>
        <taxon>Amygdaleae</taxon>
        <taxon>Prunus</taxon>
    </lineage>
</organism>
<dbReference type="EMBL" id="CABIKO010000043">
    <property type="protein sequence ID" value="VVA20422.1"/>
    <property type="molecule type" value="Genomic_DNA"/>
</dbReference>
<dbReference type="InParanoid" id="A0A5E4EY60"/>
<proteinExistence type="predicted"/>
<dbReference type="AlphaFoldDB" id="A0A5E4EY60"/>
<sequence>MTLQRRRCIDVQGVRYDLATSGPKLVPYFDAQHKQDESLRDYIKRFLVEKSNIMGCEDRIASSVFKKGLPTKHNLDREFAITLSQTLAEVFTTAKHYELWDDDCIAAKKSGKQVDHPPKEVVHKNDGSYDGNN</sequence>
<evidence type="ECO:0000256" key="1">
    <source>
        <dbReference type="SAM" id="MobiDB-lite"/>
    </source>
</evidence>
<evidence type="ECO:0000313" key="2">
    <source>
        <dbReference type="EMBL" id="VVA20422.1"/>
    </source>
</evidence>
<gene>
    <name evidence="2" type="ORF">ALMOND_2B000181</name>
</gene>
<dbReference type="Gramene" id="VVA20422">
    <property type="protein sequence ID" value="VVA20422"/>
    <property type="gene ID" value="Prudul26B000181"/>
</dbReference>
<accession>A0A5E4EY60</accession>
<evidence type="ECO:0000313" key="3">
    <source>
        <dbReference type="Proteomes" id="UP000327085"/>
    </source>
</evidence>
<name>A0A5E4EY60_PRUDU</name>
<protein>
    <submittedName>
        <fullName evidence="2">PREDICTED: LOC110773696 partial</fullName>
    </submittedName>
</protein>
<feature type="region of interest" description="Disordered" evidence="1">
    <location>
        <begin position="110"/>
        <end position="133"/>
    </location>
</feature>
<reference evidence="3" key="1">
    <citation type="journal article" date="2020" name="Plant J.">
        <title>Transposons played a major role in the diversification between the closely related almond and peach genomes: results from the almond genome sequence.</title>
        <authorList>
            <person name="Alioto T."/>
            <person name="Alexiou K.G."/>
            <person name="Bardil A."/>
            <person name="Barteri F."/>
            <person name="Castanera R."/>
            <person name="Cruz F."/>
            <person name="Dhingra A."/>
            <person name="Duval H."/>
            <person name="Fernandez I Marti A."/>
            <person name="Frias L."/>
            <person name="Galan B."/>
            <person name="Garcia J.L."/>
            <person name="Howad W."/>
            <person name="Gomez-Garrido J."/>
            <person name="Gut M."/>
            <person name="Julca I."/>
            <person name="Morata J."/>
            <person name="Puigdomenech P."/>
            <person name="Ribeca P."/>
            <person name="Rubio Cabetas M.J."/>
            <person name="Vlasova A."/>
            <person name="Wirthensohn M."/>
            <person name="Garcia-Mas J."/>
            <person name="Gabaldon T."/>
            <person name="Casacuberta J.M."/>
            <person name="Arus P."/>
        </authorList>
    </citation>
    <scope>NUCLEOTIDE SEQUENCE [LARGE SCALE GENOMIC DNA]</scope>
    <source>
        <strain evidence="3">cv. Texas</strain>
    </source>
</reference>
<feature type="compositionally biased region" description="Basic and acidic residues" evidence="1">
    <location>
        <begin position="112"/>
        <end position="127"/>
    </location>
</feature>
<dbReference type="Proteomes" id="UP000327085">
    <property type="component" value="Chromosome 2"/>
</dbReference>